<dbReference type="InterPro" id="IPR003714">
    <property type="entry name" value="PhoH"/>
</dbReference>
<evidence type="ECO:0000313" key="6">
    <source>
        <dbReference type="EMBL" id="KAA5547975.1"/>
    </source>
</evidence>
<dbReference type="Pfam" id="PF13638">
    <property type="entry name" value="PIN_4"/>
    <property type="match status" value="1"/>
</dbReference>
<dbReference type="Pfam" id="PF02562">
    <property type="entry name" value="PhoH"/>
    <property type="match status" value="1"/>
</dbReference>
<dbReference type="FunFam" id="3.40.50.300:FF:000013">
    <property type="entry name" value="PhoH family ATPase"/>
    <property type="match status" value="1"/>
</dbReference>
<keyword evidence="7" id="KW-1185">Reference proteome</keyword>
<dbReference type="InterPro" id="IPR029060">
    <property type="entry name" value="PIN-like_dom_sf"/>
</dbReference>
<evidence type="ECO:0000256" key="4">
    <source>
        <dbReference type="ARBA" id="ARBA00046345"/>
    </source>
</evidence>
<dbReference type="InterPro" id="IPR051451">
    <property type="entry name" value="PhoH2-like"/>
</dbReference>
<sequence length="459" mass="52362">MSETKKARSAAPRKQQADPAINKKIFVLDTSVILYDHSAIEHFQEHDVAIPITVLEELDTFKKGNEIKNFEAREFIRFIDKLSHEMMLQNWLPINGSEKGNFKVLMIQNTQVDAEKIFGEKKADHKILNSALQLQHEYPERKVILVTKDINLRLKARALNLNAEDYETGKVQNVNNLYTGNDILNDVAPEAIDELYDHGSCESSAVLAEPPTDNHYFVLKSYKNSILAYYNPTHKKIERVDKLMAYGIKPRSAEQTFALHAILNPNIRLVTIQGMAGTGKTLLTLAGALEQRREYKQIYMARPVVPLSNKDIGYLPGDIKSKLNPYMEPLWDNLKFIQNQFPENTKENQKIKELVEQEKLMITPLAYIRGRSLSNIFFIVDEAQNLTPHEIKTIISRAGENTKIVFTGDIYQIDTPYLDTQSNGLSYLIDKAKNHPLYAHITLLKGERSELANLANELL</sequence>
<proteinExistence type="inferred from homology"/>
<name>A0A5M6DRE9_9BACT</name>
<protein>
    <submittedName>
        <fullName evidence="6">PhoH family protein</fullName>
    </submittedName>
</protein>
<dbReference type="CDD" id="cd09883">
    <property type="entry name" value="PIN_VapC_PhoHL-ATPase"/>
    <property type="match status" value="1"/>
</dbReference>
<comment type="caution">
    <text evidence="6">The sequence shown here is derived from an EMBL/GenBank/DDBJ whole genome shotgun (WGS) entry which is preliminary data.</text>
</comment>
<dbReference type="SUPFAM" id="SSF52540">
    <property type="entry name" value="P-loop containing nucleoside triphosphate hydrolases"/>
    <property type="match status" value="1"/>
</dbReference>
<dbReference type="RefSeq" id="WP_150087891.1">
    <property type="nucleotide sequence ID" value="NZ_VWSF01000004.1"/>
</dbReference>
<organism evidence="6 7">
    <name type="scientific">Adhaeribacter rhizoryzae</name>
    <dbReference type="NCBI Taxonomy" id="2607907"/>
    <lineage>
        <taxon>Bacteria</taxon>
        <taxon>Pseudomonadati</taxon>
        <taxon>Bacteroidota</taxon>
        <taxon>Cytophagia</taxon>
        <taxon>Cytophagales</taxon>
        <taxon>Hymenobacteraceae</taxon>
        <taxon>Adhaeribacter</taxon>
    </lineage>
</organism>
<reference evidence="6 7" key="1">
    <citation type="submission" date="2019-09" db="EMBL/GenBank/DDBJ databases">
        <title>Genome sequence and assembly of Adhaeribacter sp.</title>
        <authorList>
            <person name="Chhetri G."/>
        </authorList>
    </citation>
    <scope>NUCLEOTIDE SEQUENCE [LARGE SCALE GENOMIC DNA]</scope>
    <source>
        <strain evidence="6 7">DK36</strain>
    </source>
</reference>
<dbReference type="Gene3D" id="3.40.50.1010">
    <property type="entry name" value="5'-nuclease"/>
    <property type="match status" value="1"/>
</dbReference>
<dbReference type="Proteomes" id="UP000323426">
    <property type="component" value="Unassembled WGS sequence"/>
</dbReference>
<evidence type="ECO:0000256" key="1">
    <source>
        <dbReference type="ARBA" id="ARBA00010393"/>
    </source>
</evidence>
<accession>A0A5M6DRE9</accession>
<dbReference type="GO" id="GO:0005829">
    <property type="term" value="C:cytosol"/>
    <property type="evidence" value="ECO:0007669"/>
    <property type="project" value="TreeGrafter"/>
</dbReference>
<dbReference type="SUPFAM" id="SSF88723">
    <property type="entry name" value="PIN domain-like"/>
    <property type="match status" value="1"/>
</dbReference>
<keyword evidence="2" id="KW-0547">Nucleotide-binding</keyword>
<dbReference type="InterPro" id="IPR002716">
    <property type="entry name" value="PIN_dom"/>
</dbReference>
<dbReference type="PANTHER" id="PTHR30473:SF2">
    <property type="entry name" value="PIN DOMAIN-CONTAINING PROTEIN"/>
    <property type="match status" value="1"/>
</dbReference>
<dbReference type="PANTHER" id="PTHR30473">
    <property type="entry name" value="PROTEIN PHOH"/>
    <property type="match status" value="1"/>
</dbReference>
<keyword evidence="3" id="KW-0067">ATP-binding</keyword>
<dbReference type="EMBL" id="VWSF01000004">
    <property type="protein sequence ID" value="KAA5547975.1"/>
    <property type="molecule type" value="Genomic_DNA"/>
</dbReference>
<comment type="similarity">
    <text evidence="4">In the N-terminal section; belongs to the PINc/VapC protein family.</text>
</comment>
<dbReference type="SMART" id="SM00670">
    <property type="entry name" value="PINc"/>
    <property type="match status" value="1"/>
</dbReference>
<evidence type="ECO:0000256" key="3">
    <source>
        <dbReference type="ARBA" id="ARBA00022840"/>
    </source>
</evidence>
<evidence type="ECO:0000256" key="2">
    <source>
        <dbReference type="ARBA" id="ARBA00022741"/>
    </source>
</evidence>
<dbReference type="Gene3D" id="3.40.50.300">
    <property type="entry name" value="P-loop containing nucleotide triphosphate hydrolases"/>
    <property type="match status" value="1"/>
</dbReference>
<evidence type="ECO:0000259" key="5">
    <source>
        <dbReference type="SMART" id="SM00670"/>
    </source>
</evidence>
<gene>
    <name evidence="6" type="ORF">F0145_08550</name>
</gene>
<dbReference type="AlphaFoldDB" id="A0A5M6DRE9"/>
<dbReference type="InterPro" id="IPR027417">
    <property type="entry name" value="P-loop_NTPase"/>
</dbReference>
<dbReference type="GO" id="GO:0005524">
    <property type="term" value="F:ATP binding"/>
    <property type="evidence" value="ECO:0007669"/>
    <property type="project" value="UniProtKB-KW"/>
</dbReference>
<comment type="similarity">
    <text evidence="1">Belongs to the PhoH family.</text>
</comment>
<feature type="domain" description="PIN" evidence="5">
    <location>
        <begin position="24"/>
        <end position="154"/>
    </location>
</feature>
<evidence type="ECO:0000313" key="7">
    <source>
        <dbReference type="Proteomes" id="UP000323426"/>
    </source>
</evidence>